<dbReference type="dictyBase" id="DDB_G0278355"/>
<evidence type="ECO:0000256" key="1">
    <source>
        <dbReference type="SAM" id="Phobius"/>
    </source>
</evidence>
<feature type="transmembrane region" description="Helical" evidence="1">
    <location>
        <begin position="21"/>
        <end position="42"/>
    </location>
</feature>
<dbReference type="AlphaFoldDB" id="Q54Y95"/>
<dbReference type="PaxDb" id="44689-DDB0205394"/>
<dbReference type="GlyGen" id="Q54Y95">
    <property type="glycosylation" value="1 site"/>
</dbReference>
<keyword evidence="1" id="KW-0472">Membrane</keyword>
<sequence length="689" mass="79935">MSSNIGYLLKRYGIISSLRKIILLIGVFSSKFLLIPFIEWLFNKFGNYGNGGGGEGGGDEESSKPFQVGNDFELCIVLILFYIFHRNLFGIPFTFKLYSIRTLLLLMESHYFLLSQMRAFDRFGLKCQHSGVDDLSPQQHKKNLIMIEKELVLLEKMKSKYDTPKSKDYIGYLTIRNYLETLKKSYSLHLYPSPQYFIYPIVYPVNQFIGCQMALIETLVKQQINCKSDAMDFIERIEYSDQFIEGLLSDLKVRETQGIIPPKWIIEISINQIEKKVLCKYENSSQDYFLNKKLNSDLQILLNNKKSSIKSQNDIDSIINQLNEVVDKYLIPSFEKLKEYLTQLKQHSKDGDGLWRAPNGDELYDFLLNYHTTTTLTAKEIHEIGLKQVDKIKKEIINLFKDDYPSIKTDFSSTIRLLSKEKPFQFSQGDIGRKEIIEHYESIIKDCTETKLPQYFERIPLANCSVERVPLFKEAESAPAYYTPPPIDRSKGGIFNVNLRNTNAHTKAMSKDLCYHEATPGHHFQMALAQEFTNIDAFRRVIVFSSYAEGWALYAEKLADELGWYENRFERLGYLVAEMWRSARLVIDTGIHCSQYKWSREKSIQYMKDNTYLEESDITSEIDRYIVIPGQAVSYKIGQLKILELRDLAKSKLGDKFQLKKFHSAILNNGSLPLDILEISVNNWINEQL</sequence>
<organism evidence="2 3">
    <name type="scientific">Dictyostelium discoideum</name>
    <name type="common">Social amoeba</name>
    <dbReference type="NCBI Taxonomy" id="44689"/>
    <lineage>
        <taxon>Eukaryota</taxon>
        <taxon>Amoebozoa</taxon>
        <taxon>Evosea</taxon>
        <taxon>Eumycetozoa</taxon>
        <taxon>Dictyostelia</taxon>
        <taxon>Dictyosteliales</taxon>
        <taxon>Dictyosteliaceae</taxon>
        <taxon>Dictyostelium</taxon>
    </lineage>
</organism>
<evidence type="ECO:0000313" key="3">
    <source>
        <dbReference type="Proteomes" id="UP000002195"/>
    </source>
</evidence>
<dbReference type="RefSeq" id="XP_642307.1">
    <property type="nucleotide sequence ID" value="XM_637215.1"/>
</dbReference>
<keyword evidence="1" id="KW-0812">Transmembrane</keyword>
<dbReference type="GeneID" id="8621513"/>
<evidence type="ECO:0008006" key="4">
    <source>
        <dbReference type="Google" id="ProtNLM"/>
    </source>
</evidence>
<dbReference type="InterPro" id="IPR010281">
    <property type="entry name" value="DUF885"/>
</dbReference>
<dbReference type="KEGG" id="ddi:DDB_G0278355"/>
<dbReference type="InParanoid" id="Q54Y95"/>
<dbReference type="PANTHER" id="PTHR33361:SF2">
    <property type="entry name" value="DUF885 DOMAIN-CONTAINING PROTEIN"/>
    <property type="match status" value="1"/>
</dbReference>
<comment type="caution">
    <text evidence="2">The sequence shown here is derived from an EMBL/GenBank/DDBJ whole genome shotgun (WGS) entry which is preliminary data.</text>
</comment>
<accession>Q54Y95</accession>
<feature type="transmembrane region" description="Helical" evidence="1">
    <location>
        <begin position="68"/>
        <end position="85"/>
    </location>
</feature>
<proteinExistence type="predicted"/>
<protein>
    <recommendedName>
        <fullName evidence="4">DUF885 domain-containing protein</fullName>
    </recommendedName>
</protein>
<evidence type="ECO:0000313" key="2">
    <source>
        <dbReference type="EMBL" id="EAL68350.1"/>
    </source>
</evidence>
<name>Q54Y95_DICDI</name>
<dbReference type="PANTHER" id="PTHR33361">
    <property type="entry name" value="GLR0591 PROTEIN"/>
    <property type="match status" value="1"/>
</dbReference>
<keyword evidence="3" id="KW-1185">Reference proteome</keyword>
<dbReference type="EMBL" id="AAFI02000023">
    <property type="protein sequence ID" value="EAL68350.1"/>
    <property type="molecule type" value="Genomic_DNA"/>
</dbReference>
<gene>
    <name evidence="2" type="ORF">DDB_G0278355</name>
</gene>
<keyword evidence="1" id="KW-1133">Transmembrane helix</keyword>
<dbReference type="OMA" id="GMEVVRI"/>
<dbReference type="HOGENOM" id="CLU_018914_2_0_1"/>
<dbReference type="Proteomes" id="UP000002195">
    <property type="component" value="Unassembled WGS sequence"/>
</dbReference>
<feature type="transmembrane region" description="Helical" evidence="1">
    <location>
        <begin position="97"/>
        <end position="114"/>
    </location>
</feature>
<dbReference type="SMR" id="Q54Y95"/>
<dbReference type="Pfam" id="PF05960">
    <property type="entry name" value="DUF885"/>
    <property type="match status" value="1"/>
</dbReference>
<reference evidence="2 3" key="1">
    <citation type="journal article" date="2005" name="Nature">
        <title>The genome of the social amoeba Dictyostelium discoideum.</title>
        <authorList>
            <consortium name="The Dictyostelium discoideum Sequencing Consortium"/>
            <person name="Eichinger L."/>
            <person name="Pachebat J.A."/>
            <person name="Glockner G."/>
            <person name="Rajandream M.A."/>
            <person name="Sucgang R."/>
            <person name="Berriman M."/>
            <person name="Song J."/>
            <person name="Olsen R."/>
            <person name="Szafranski K."/>
            <person name="Xu Q."/>
            <person name="Tunggal B."/>
            <person name="Kummerfeld S."/>
            <person name="Madera M."/>
            <person name="Konfortov B.A."/>
            <person name="Rivero F."/>
            <person name="Bankier A.T."/>
            <person name="Lehmann R."/>
            <person name="Hamlin N."/>
            <person name="Davies R."/>
            <person name="Gaudet P."/>
            <person name="Fey P."/>
            <person name="Pilcher K."/>
            <person name="Chen G."/>
            <person name="Saunders D."/>
            <person name="Sodergren E."/>
            <person name="Davis P."/>
            <person name="Kerhornou A."/>
            <person name="Nie X."/>
            <person name="Hall N."/>
            <person name="Anjard C."/>
            <person name="Hemphill L."/>
            <person name="Bason N."/>
            <person name="Farbrother P."/>
            <person name="Desany B."/>
            <person name="Just E."/>
            <person name="Morio T."/>
            <person name="Rost R."/>
            <person name="Churcher C."/>
            <person name="Cooper J."/>
            <person name="Haydock S."/>
            <person name="van Driessche N."/>
            <person name="Cronin A."/>
            <person name="Goodhead I."/>
            <person name="Muzny D."/>
            <person name="Mourier T."/>
            <person name="Pain A."/>
            <person name="Lu M."/>
            <person name="Harper D."/>
            <person name="Lindsay R."/>
            <person name="Hauser H."/>
            <person name="James K."/>
            <person name="Quiles M."/>
            <person name="Madan Babu M."/>
            <person name="Saito T."/>
            <person name="Buchrieser C."/>
            <person name="Wardroper A."/>
            <person name="Felder M."/>
            <person name="Thangavelu M."/>
            <person name="Johnson D."/>
            <person name="Knights A."/>
            <person name="Loulseged H."/>
            <person name="Mungall K."/>
            <person name="Oliver K."/>
            <person name="Price C."/>
            <person name="Quail M.A."/>
            <person name="Urushihara H."/>
            <person name="Hernandez J."/>
            <person name="Rabbinowitsch E."/>
            <person name="Steffen D."/>
            <person name="Sanders M."/>
            <person name="Ma J."/>
            <person name="Kohara Y."/>
            <person name="Sharp S."/>
            <person name="Simmonds M."/>
            <person name="Spiegler S."/>
            <person name="Tivey A."/>
            <person name="Sugano S."/>
            <person name="White B."/>
            <person name="Walker D."/>
            <person name="Woodward J."/>
            <person name="Winckler T."/>
            <person name="Tanaka Y."/>
            <person name="Shaulsky G."/>
            <person name="Schleicher M."/>
            <person name="Weinstock G."/>
            <person name="Rosenthal A."/>
            <person name="Cox E.C."/>
            <person name="Chisholm R.L."/>
            <person name="Gibbs R."/>
            <person name="Loomis W.F."/>
            <person name="Platzer M."/>
            <person name="Kay R.R."/>
            <person name="Williams J."/>
            <person name="Dear P.H."/>
            <person name="Noegel A.A."/>
            <person name="Barrell B."/>
            <person name="Kuspa A."/>
        </authorList>
    </citation>
    <scope>NUCLEOTIDE SEQUENCE [LARGE SCALE GENOMIC DNA]</scope>
    <source>
        <strain evidence="2 3">AX4</strain>
    </source>
</reference>
<dbReference type="PhylomeDB" id="Q54Y95"/>
<dbReference type="VEuPathDB" id="AmoebaDB:DDB_G0278355"/>
<dbReference type="eggNOG" id="ENOG502QUES">
    <property type="taxonomic scope" value="Eukaryota"/>
</dbReference>